<name>A0AAX4P3B0_9CHLO</name>
<dbReference type="PROSITE" id="PS00287">
    <property type="entry name" value="CYSTATIN"/>
    <property type="match status" value="1"/>
</dbReference>
<dbReference type="InterPro" id="IPR018073">
    <property type="entry name" value="Prot_inh_cystat_CS"/>
</dbReference>
<evidence type="ECO:0000256" key="2">
    <source>
        <dbReference type="ARBA" id="ARBA00009403"/>
    </source>
</evidence>
<dbReference type="AlphaFoldDB" id="A0AAX4P3B0"/>
<evidence type="ECO:0000313" key="8">
    <source>
        <dbReference type="Proteomes" id="UP001472866"/>
    </source>
</evidence>
<keyword evidence="5" id="KW-0789">Thiol protease inhibitor</keyword>
<dbReference type="Proteomes" id="UP001472866">
    <property type="component" value="Chromosome 03"/>
</dbReference>
<dbReference type="PRINTS" id="PR00295">
    <property type="entry name" value="STEFINA"/>
</dbReference>
<protein>
    <submittedName>
        <fullName evidence="7">Cystatin domain-containing protein</fullName>
    </submittedName>
</protein>
<evidence type="ECO:0000256" key="5">
    <source>
        <dbReference type="ARBA" id="ARBA00022704"/>
    </source>
</evidence>
<dbReference type="FunFam" id="3.10.450.10:FF:000001">
    <property type="entry name" value="Cystatin-A"/>
    <property type="match status" value="1"/>
</dbReference>
<keyword evidence="8" id="KW-1185">Reference proteome</keyword>
<dbReference type="EMBL" id="CP151503">
    <property type="protein sequence ID" value="WZN60850.1"/>
    <property type="molecule type" value="Genomic_DNA"/>
</dbReference>
<comment type="similarity">
    <text evidence="2">Belongs to the cystatin family.</text>
</comment>
<dbReference type="GO" id="GO:0005829">
    <property type="term" value="C:cytosol"/>
    <property type="evidence" value="ECO:0007669"/>
    <property type="project" value="TreeGrafter"/>
</dbReference>
<feature type="domain" description="Cystatin" evidence="6">
    <location>
        <begin position="8"/>
        <end position="75"/>
    </location>
</feature>
<dbReference type="InterPro" id="IPR046350">
    <property type="entry name" value="Cystatin_sf"/>
</dbReference>
<evidence type="ECO:0000256" key="4">
    <source>
        <dbReference type="ARBA" id="ARBA00022690"/>
    </source>
</evidence>
<reference evidence="7 8" key="1">
    <citation type="submission" date="2024-03" db="EMBL/GenBank/DDBJ databases">
        <title>Complete genome sequence of the green alga Chloropicon roscoffensis RCC1871.</title>
        <authorList>
            <person name="Lemieux C."/>
            <person name="Pombert J.-F."/>
            <person name="Otis C."/>
            <person name="Turmel M."/>
        </authorList>
    </citation>
    <scope>NUCLEOTIDE SEQUENCE [LARGE SCALE GENOMIC DNA]</scope>
    <source>
        <strain evidence="7 8">RCC1871</strain>
    </source>
</reference>
<accession>A0AAX4P3B0</accession>
<sequence>MSAVGAYAEATAVTAEVREIVSGKKAECEAKAGTTFATFEPLTFVKQVVAGINYKVKVKVAEAECIHVLVYCPLPHTGEGPQLVSVEAGKTVEDKIE</sequence>
<comment type="subcellular location">
    <subcellularLocation>
        <location evidence="1">Cytoplasm</location>
    </subcellularLocation>
</comment>
<evidence type="ECO:0000256" key="3">
    <source>
        <dbReference type="ARBA" id="ARBA00022490"/>
    </source>
</evidence>
<evidence type="ECO:0000259" key="6">
    <source>
        <dbReference type="Pfam" id="PF00031"/>
    </source>
</evidence>
<dbReference type="PANTHER" id="PTHR11414:SF21">
    <property type="entry name" value="CYSTATIN 14A, TANDEM DUPLICATE 1-RELATED"/>
    <property type="match status" value="1"/>
</dbReference>
<dbReference type="PANTHER" id="PTHR11414">
    <property type="entry name" value="CYSTATIN FAMILY MEMBER"/>
    <property type="match status" value="1"/>
</dbReference>
<dbReference type="InterPro" id="IPR001713">
    <property type="entry name" value="Prot_inh_stefin"/>
</dbReference>
<proteinExistence type="inferred from homology"/>
<dbReference type="SUPFAM" id="SSF54403">
    <property type="entry name" value="Cystatin/monellin"/>
    <property type="match status" value="1"/>
</dbReference>
<dbReference type="Gene3D" id="3.10.450.10">
    <property type="match status" value="1"/>
</dbReference>
<keyword evidence="3" id="KW-0963">Cytoplasm</keyword>
<dbReference type="GO" id="GO:0004869">
    <property type="term" value="F:cysteine-type endopeptidase inhibitor activity"/>
    <property type="evidence" value="ECO:0007669"/>
    <property type="project" value="UniProtKB-KW"/>
</dbReference>
<evidence type="ECO:0000313" key="7">
    <source>
        <dbReference type="EMBL" id="WZN60850.1"/>
    </source>
</evidence>
<dbReference type="Pfam" id="PF00031">
    <property type="entry name" value="Cystatin"/>
    <property type="match status" value="1"/>
</dbReference>
<dbReference type="InterPro" id="IPR000010">
    <property type="entry name" value="Cystatin_dom"/>
</dbReference>
<keyword evidence="4" id="KW-0646">Protease inhibitor</keyword>
<organism evidence="7 8">
    <name type="scientific">Chloropicon roscoffensis</name>
    <dbReference type="NCBI Taxonomy" id="1461544"/>
    <lineage>
        <taxon>Eukaryota</taxon>
        <taxon>Viridiplantae</taxon>
        <taxon>Chlorophyta</taxon>
        <taxon>Chloropicophyceae</taxon>
        <taxon>Chloropicales</taxon>
        <taxon>Chloropicaceae</taxon>
        <taxon>Chloropicon</taxon>
    </lineage>
</organism>
<gene>
    <name evidence="7" type="ORF">HKI87_03g23840</name>
</gene>
<evidence type="ECO:0000256" key="1">
    <source>
        <dbReference type="ARBA" id="ARBA00004496"/>
    </source>
</evidence>